<protein>
    <recommendedName>
        <fullName evidence="8">Regucalcin</fullName>
        <ecNumber evidence="7">3.1.1.17</ecNumber>
    </recommendedName>
    <alternativeName>
        <fullName evidence="13">Gluconolactonase</fullName>
    </alternativeName>
</protein>
<dbReference type="PRINTS" id="PR01790">
    <property type="entry name" value="SMP30FAMILY"/>
</dbReference>
<keyword evidence="9" id="KW-0963">Cytoplasm</keyword>
<evidence type="ECO:0000256" key="5">
    <source>
        <dbReference type="ARBA" id="ARBA00004496"/>
    </source>
</evidence>
<comment type="cofactor">
    <cofactor evidence="3">
        <name>Mn(2+)</name>
        <dbReference type="ChEBI" id="CHEBI:29035"/>
    </cofactor>
</comment>
<evidence type="ECO:0000256" key="1">
    <source>
        <dbReference type="ARBA" id="ARBA00001589"/>
    </source>
</evidence>
<keyword evidence="15" id="KW-0862">Zinc</keyword>
<keyword evidence="19" id="KW-1185">Reference proteome</keyword>
<dbReference type="Proteomes" id="UP001353858">
    <property type="component" value="Unassembled WGS sequence"/>
</dbReference>
<feature type="active site" description="Proton donor/acceptor" evidence="14">
    <location>
        <position position="315"/>
    </location>
</feature>
<feature type="domain" description="SMP-30/Gluconolactonase/LRE-like region" evidence="17">
    <location>
        <begin position="128"/>
        <end position="374"/>
    </location>
</feature>
<evidence type="ECO:0000256" key="12">
    <source>
        <dbReference type="ARBA" id="ARBA00022837"/>
    </source>
</evidence>
<dbReference type="GO" id="GO:0004341">
    <property type="term" value="F:gluconolactonase activity"/>
    <property type="evidence" value="ECO:0007669"/>
    <property type="project" value="UniProtKB-EC"/>
</dbReference>
<evidence type="ECO:0000256" key="13">
    <source>
        <dbReference type="ARBA" id="ARBA00032464"/>
    </source>
</evidence>
<evidence type="ECO:0000256" key="15">
    <source>
        <dbReference type="PIRSR" id="PIRSR605511-2"/>
    </source>
</evidence>
<feature type="binding site" evidence="15">
    <location>
        <position position="262"/>
    </location>
    <ligand>
        <name>a divalent metal cation</name>
        <dbReference type="ChEBI" id="CHEBI:60240"/>
    </ligand>
</feature>
<dbReference type="EC" id="3.1.1.17" evidence="7"/>
<reference evidence="19" key="1">
    <citation type="submission" date="2023-01" db="EMBL/GenBank/DDBJ databases">
        <title>Key to firefly adult light organ development and bioluminescence: homeobox transcription factors regulate luciferase expression and transportation to peroxisome.</title>
        <authorList>
            <person name="Fu X."/>
        </authorList>
    </citation>
    <scope>NUCLEOTIDE SEQUENCE [LARGE SCALE GENOMIC DNA]</scope>
</reference>
<dbReference type="InterPro" id="IPR013658">
    <property type="entry name" value="SGL"/>
</dbReference>
<comment type="cofactor">
    <cofactor evidence="15">
        <name>Zn(2+)</name>
        <dbReference type="ChEBI" id="CHEBI:29105"/>
    </cofactor>
    <text evidence="15">Binds 1 divalent metal cation per subunit.</text>
</comment>
<dbReference type="AlphaFoldDB" id="A0AAN7Q962"/>
<gene>
    <name evidence="18" type="ORF">RN001_006869</name>
</gene>
<keyword evidence="12" id="KW-0106">Calcium</keyword>
<dbReference type="Gene3D" id="2.120.10.30">
    <property type="entry name" value="TolB, C-terminal domain"/>
    <property type="match status" value="1"/>
</dbReference>
<dbReference type="GO" id="GO:0005509">
    <property type="term" value="F:calcium ion binding"/>
    <property type="evidence" value="ECO:0007669"/>
    <property type="project" value="InterPro"/>
</dbReference>
<evidence type="ECO:0000256" key="4">
    <source>
        <dbReference type="ARBA" id="ARBA00001946"/>
    </source>
</evidence>
<evidence type="ECO:0000256" key="2">
    <source>
        <dbReference type="ARBA" id="ARBA00001913"/>
    </source>
</evidence>
<feature type="binding site" evidence="15">
    <location>
        <position position="129"/>
    </location>
    <ligand>
        <name>a divalent metal cation</name>
        <dbReference type="ChEBI" id="CHEBI:60240"/>
    </ligand>
</feature>
<accession>A0AAN7Q962</accession>
<evidence type="ECO:0000256" key="10">
    <source>
        <dbReference type="ARBA" id="ARBA00022723"/>
    </source>
</evidence>
<dbReference type="GO" id="GO:0030234">
    <property type="term" value="F:enzyme regulator activity"/>
    <property type="evidence" value="ECO:0007669"/>
    <property type="project" value="InterPro"/>
</dbReference>
<evidence type="ECO:0000256" key="3">
    <source>
        <dbReference type="ARBA" id="ARBA00001936"/>
    </source>
</evidence>
<proteinExistence type="inferred from homology"/>
<dbReference type="EMBL" id="JARPUR010000002">
    <property type="protein sequence ID" value="KAK4883550.1"/>
    <property type="molecule type" value="Genomic_DNA"/>
</dbReference>
<evidence type="ECO:0000256" key="6">
    <source>
        <dbReference type="ARBA" id="ARBA00008853"/>
    </source>
</evidence>
<evidence type="ECO:0000256" key="11">
    <source>
        <dbReference type="ARBA" id="ARBA00022801"/>
    </source>
</evidence>
<sequence>MNRKNCSFKTKDPKPSCSYSDVPEKILEFSTSGEDTEDSEEEEVGSDSSIVKSLRKTKSKTTTTSNSRLKSVASALSQKEEEDFPDKSSDRGPDDVSDFNNYSIIFVVDSIRLMEMNIEVVAPPIQHGEGPFWNHKNKSLYFVDTFQQTVLKWDSFSKNITTHQLNGDSVGFLVPVKKMIDTFMLCRDREVCLFTWDGACNNTGVLQTLLRVDEDQPYNQFNDGKTDARDLTVANDGGSLYCITSNPELHIDIKISPVSISNGLAWSGDQKSFFYIDSVTRKIMKYSFNLSRGHISKPKILLDIDSYPNLKGIPDGMTVDTEDNLWVALYGGKAVIKVDSKTGKLLLVIEMPVTYVTSVTFGGANFKTLFATTSRLNLSPNELLNEPSAGSVFAIDNLGVRGYPPDQFIFQSKPQ</sequence>
<comment type="caution">
    <text evidence="18">The sequence shown here is derived from an EMBL/GenBank/DDBJ whole genome shotgun (WGS) entry which is preliminary data.</text>
</comment>
<comment type="cofactor">
    <cofactor evidence="4">
        <name>Mg(2+)</name>
        <dbReference type="ChEBI" id="CHEBI:18420"/>
    </cofactor>
</comment>
<evidence type="ECO:0000256" key="7">
    <source>
        <dbReference type="ARBA" id="ARBA00013227"/>
    </source>
</evidence>
<feature type="binding site" evidence="15">
    <location>
        <position position="315"/>
    </location>
    <ligand>
        <name>a divalent metal cation</name>
        <dbReference type="ChEBI" id="CHEBI:60240"/>
    </ligand>
</feature>
<organism evidence="18 19">
    <name type="scientific">Aquatica leii</name>
    <dbReference type="NCBI Taxonomy" id="1421715"/>
    <lineage>
        <taxon>Eukaryota</taxon>
        <taxon>Metazoa</taxon>
        <taxon>Ecdysozoa</taxon>
        <taxon>Arthropoda</taxon>
        <taxon>Hexapoda</taxon>
        <taxon>Insecta</taxon>
        <taxon>Pterygota</taxon>
        <taxon>Neoptera</taxon>
        <taxon>Endopterygota</taxon>
        <taxon>Coleoptera</taxon>
        <taxon>Polyphaga</taxon>
        <taxon>Elateriformia</taxon>
        <taxon>Elateroidea</taxon>
        <taxon>Lampyridae</taxon>
        <taxon>Luciolinae</taxon>
        <taxon>Aquatica</taxon>
    </lineage>
</organism>
<comment type="similarity">
    <text evidence="6">Belongs to the SMP-30/CGR1 family.</text>
</comment>
<dbReference type="InterPro" id="IPR008367">
    <property type="entry name" value="Regucalcin"/>
</dbReference>
<feature type="region of interest" description="Disordered" evidence="16">
    <location>
        <begin position="1"/>
        <end position="95"/>
    </location>
</feature>
<keyword evidence="10 15" id="KW-0479">Metal-binding</keyword>
<evidence type="ECO:0000256" key="9">
    <source>
        <dbReference type="ARBA" id="ARBA00022490"/>
    </source>
</evidence>
<evidence type="ECO:0000259" key="17">
    <source>
        <dbReference type="Pfam" id="PF08450"/>
    </source>
</evidence>
<evidence type="ECO:0000256" key="14">
    <source>
        <dbReference type="PIRSR" id="PIRSR605511-1"/>
    </source>
</evidence>
<feature type="compositionally biased region" description="Acidic residues" evidence="16">
    <location>
        <begin position="34"/>
        <end position="45"/>
    </location>
</feature>
<dbReference type="GO" id="GO:0005737">
    <property type="term" value="C:cytoplasm"/>
    <property type="evidence" value="ECO:0007669"/>
    <property type="project" value="UniProtKB-SubCell"/>
</dbReference>
<dbReference type="SUPFAM" id="SSF63829">
    <property type="entry name" value="Calcium-dependent phosphotriesterase"/>
    <property type="match status" value="1"/>
</dbReference>
<dbReference type="InterPro" id="IPR005511">
    <property type="entry name" value="SMP-30"/>
</dbReference>
<dbReference type="PANTHER" id="PTHR10907">
    <property type="entry name" value="REGUCALCIN"/>
    <property type="match status" value="1"/>
</dbReference>
<keyword evidence="11" id="KW-0378">Hydrolase</keyword>
<dbReference type="PANTHER" id="PTHR10907:SF47">
    <property type="entry name" value="REGUCALCIN"/>
    <property type="match status" value="1"/>
</dbReference>
<evidence type="ECO:0000313" key="19">
    <source>
        <dbReference type="Proteomes" id="UP001353858"/>
    </source>
</evidence>
<comment type="subcellular location">
    <subcellularLocation>
        <location evidence="5">Cytoplasm</location>
    </subcellularLocation>
</comment>
<feature type="compositionally biased region" description="Low complexity" evidence="16">
    <location>
        <begin position="60"/>
        <end position="71"/>
    </location>
</feature>
<dbReference type="InterPro" id="IPR011042">
    <property type="entry name" value="6-blade_b-propeller_TolB-like"/>
</dbReference>
<feature type="binding site" evidence="15">
    <location>
        <position position="222"/>
    </location>
    <ligand>
        <name>substrate</name>
    </ligand>
</feature>
<dbReference type="PRINTS" id="PR01791">
    <property type="entry name" value="REGUCALCIN"/>
</dbReference>
<evidence type="ECO:0000256" key="8">
    <source>
        <dbReference type="ARBA" id="ARBA00016808"/>
    </source>
</evidence>
<name>A0AAN7Q962_9COLE</name>
<dbReference type="Pfam" id="PF08450">
    <property type="entry name" value="SGL"/>
    <property type="match status" value="1"/>
</dbReference>
<evidence type="ECO:0000313" key="18">
    <source>
        <dbReference type="EMBL" id="KAK4883550.1"/>
    </source>
</evidence>
<comment type="cofactor">
    <cofactor evidence="2">
        <name>Ca(2+)</name>
        <dbReference type="ChEBI" id="CHEBI:29108"/>
    </cofactor>
</comment>
<dbReference type="GO" id="GO:0019853">
    <property type="term" value="P:L-ascorbic acid biosynthetic process"/>
    <property type="evidence" value="ECO:0007669"/>
    <property type="project" value="TreeGrafter"/>
</dbReference>
<comment type="catalytic activity">
    <reaction evidence="1">
        <text>D-glucono-1,5-lactone + H2O = D-gluconate + H(+)</text>
        <dbReference type="Rhea" id="RHEA:10440"/>
        <dbReference type="ChEBI" id="CHEBI:15377"/>
        <dbReference type="ChEBI" id="CHEBI:15378"/>
        <dbReference type="ChEBI" id="CHEBI:16217"/>
        <dbReference type="ChEBI" id="CHEBI:18391"/>
        <dbReference type="EC" id="3.1.1.17"/>
    </reaction>
</comment>
<feature type="compositionally biased region" description="Basic and acidic residues" evidence="16">
    <location>
        <begin position="85"/>
        <end position="94"/>
    </location>
</feature>
<evidence type="ECO:0000256" key="16">
    <source>
        <dbReference type="SAM" id="MobiDB-lite"/>
    </source>
</evidence>